<evidence type="ECO:0000256" key="1">
    <source>
        <dbReference type="ARBA" id="ARBA00008834"/>
    </source>
</evidence>
<proteinExistence type="inferred from homology"/>
<evidence type="ECO:0000256" key="7">
    <source>
        <dbReference type="SAM" id="SignalP"/>
    </source>
</evidence>
<dbReference type="Proteomes" id="UP000663877">
    <property type="component" value="Unassembled WGS sequence"/>
</dbReference>
<evidence type="ECO:0008006" key="12">
    <source>
        <dbReference type="Google" id="ProtNLM"/>
    </source>
</evidence>
<dbReference type="GO" id="GO:0046576">
    <property type="term" value="F:rhamnogalacturonan alpha-L-rhamnopyranosyl-(1-&gt;4)-alpha-D-galactopyranosyluronide lyase activity"/>
    <property type="evidence" value="ECO:0007669"/>
    <property type="project" value="UniProtKB-ARBA"/>
</dbReference>
<dbReference type="Proteomes" id="UP000663832">
    <property type="component" value="Unassembled WGS sequence"/>
</dbReference>
<sequence length="450" mass="49992">MLFIYFGLVLNSIGIISSQAVSPYNGRVINFESNGGIADNSLLSTCWANSYLLNQTFASMQNGDTLLIPSNKTFWLMGGIYASGLFNVTIQIDGILKFSNNQIVWPRDPQTGQVHECFFFEQLNYVTFTSSLPEGKKGIIDGSGAGWWGITQYLIIGENRPRLISIYNSTNLLVENILLKNSPYWTFLANDTAYLEIRYTDVDARINPYAQYHDLVEIQAFNTDGFDVAGTNIWIHDCNIWNDDDCIAVKQQTSTSIHSSCSENMLFERINASGLGLTIGSITPSANHSCIRNITFRDSTMYNTYRGIYLKSNPGQPGDTGEITNITYENILINNATLWSIWIGPQQAIYQNVCSLLWPFVPGAQCPVPVGITWNNIVLRNITVNSPQISPGVILGNSSNPMLNILFDNVLVTNPGSVPWGNRYYDCEDVQGVAQGNTKPVPPCFENKTS</sequence>
<dbReference type="OrthoDB" id="187139at2759"/>
<name>A0A814IN91_9BILA</name>
<keyword evidence="4" id="KW-0325">Glycoprotein</keyword>
<evidence type="ECO:0000313" key="10">
    <source>
        <dbReference type="Proteomes" id="UP000663832"/>
    </source>
</evidence>
<evidence type="ECO:0000256" key="2">
    <source>
        <dbReference type="ARBA" id="ARBA00022801"/>
    </source>
</evidence>
<dbReference type="InterPro" id="IPR011050">
    <property type="entry name" value="Pectin_lyase_fold/virulence"/>
</dbReference>
<keyword evidence="3" id="KW-1015">Disulfide bond</keyword>
<dbReference type="InterPro" id="IPR012334">
    <property type="entry name" value="Pectin_lyas_fold"/>
</dbReference>
<feature type="chain" id="PRO_5036224775" description="Glycoside hydrolase family 28 protein" evidence="7">
    <location>
        <begin position="21"/>
        <end position="450"/>
    </location>
</feature>
<organism evidence="8 11">
    <name type="scientific">Adineta steineri</name>
    <dbReference type="NCBI Taxonomy" id="433720"/>
    <lineage>
        <taxon>Eukaryota</taxon>
        <taxon>Metazoa</taxon>
        <taxon>Spiralia</taxon>
        <taxon>Gnathifera</taxon>
        <taxon>Rotifera</taxon>
        <taxon>Eurotatoria</taxon>
        <taxon>Bdelloidea</taxon>
        <taxon>Adinetida</taxon>
        <taxon>Adinetidae</taxon>
        <taxon>Adineta</taxon>
    </lineage>
</organism>
<dbReference type="SMART" id="SM00710">
    <property type="entry name" value="PbH1"/>
    <property type="match status" value="3"/>
</dbReference>
<dbReference type="EMBL" id="CAJNOI010000083">
    <property type="protein sequence ID" value="CAF1025866.1"/>
    <property type="molecule type" value="Genomic_DNA"/>
</dbReference>
<keyword evidence="10" id="KW-1185">Reference proteome</keyword>
<evidence type="ECO:0000313" key="9">
    <source>
        <dbReference type="EMBL" id="CAF1403573.1"/>
    </source>
</evidence>
<evidence type="ECO:0000256" key="3">
    <source>
        <dbReference type="ARBA" id="ARBA00023157"/>
    </source>
</evidence>
<dbReference type="AlphaFoldDB" id="A0A814IN91"/>
<dbReference type="GO" id="GO:0005975">
    <property type="term" value="P:carbohydrate metabolic process"/>
    <property type="evidence" value="ECO:0007669"/>
    <property type="project" value="InterPro"/>
</dbReference>
<dbReference type="EMBL" id="CAJNOM010000377">
    <property type="protein sequence ID" value="CAF1403573.1"/>
    <property type="molecule type" value="Genomic_DNA"/>
</dbReference>
<evidence type="ECO:0000256" key="4">
    <source>
        <dbReference type="ARBA" id="ARBA00023180"/>
    </source>
</evidence>
<evidence type="ECO:0000313" key="11">
    <source>
        <dbReference type="Proteomes" id="UP000663877"/>
    </source>
</evidence>
<evidence type="ECO:0000313" key="8">
    <source>
        <dbReference type="EMBL" id="CAF1025866.1"/>
    </source>
</evidence>
<dbReference type="GO" id="GO:0004650">
    <property type="term" value="F:polygalacturonase activity"/>
    <property type="evidence" value="ECO:0007669"/>
    <property type="project" value="InterPro"/>
</dbReference>
<reference evidence="8" key="1">
    <citation type="submission" date="2021-02" db="EMBL/GenBank/DDBJ databases">
        <authorList>
            <person name="Nowell W R."/>
        </authorList>
    </citation>
    <scope>NUCLEOTIDE SEQUENCE</scope>
</reference>
<dbReference type="PANTHER" id="PTHR31736">
    <property type="match status" value="1"/>
</dbReference>
<accession>A0A814IN91</accession>
<gene>
    <name evidence="8" type="ORF">BJG266_LOCUS17255</name>
    <name evidence="9" type="ORF">QVE165_LOCUS36947</name>
</gene>
<keyword evidence="5 6" id="KW-0326">Glycosidase</keyword>
<dbReference type="Pfam" id="PF00295">
    <property type="entry name" value="Glyco_hydro_28"/>
    <property type="match status" value="1"/>
</dbReference>
<dbReference type="InterPro" id="IPR006626">
    <property type="entry name" value="PbH1"/>
</dbReference>
<keyword evidence="7" id="KW-0732">Signal</keyword>
<dbReference type="PANTHER" id="PTHR31736:SF19">
    <property type="entry name" value="PECTIN LYASE SUPERFAMILY PROTEIN-RELATED"/>
    <property type="match status" value="1"/>
</dbReference>
<protein>
    <recommendedName>
        <fullName evidence="12">Glycoside hydrolase family 28 protein</fullName>
    </recommendedName>
</protein>
<dbReference type="Gene3D" id="2.160.20.10">
    <property type="entry name" value="Single-stranded right-handed beta-helix, Pectin lyase-like"/>
    <property type="match status" value="1"/>
</dbReference>
<evidence type="ECO:0000256" key="5">
    <source>
        <dbReference type="ARBA" id="ARBA00023295"/>
    </source>
</evidence>
<comment type="similarity">
    <text evidence="1 6">Belongs to the glycosyl hydrolase 28 family.</text>
</comment>
<evidence type="ECO:0000256" key="6">
    <source>
        <dbReference type="RuleBase" id="RU361169"/>
    </source>
</evidence>
<keyword evidence="2 6" id="KW-0378">Hydrolase</keyword>
<dbReference type="SUPFAM" id="SSF51126">
    <property type="entry name" value="Pectin lyase-like"/>
    <property type="match status" value="1"/>
</dbReference>
<feature type="signal peptide" evidence="7">
    <location>
        <begin position="1"/>
        <end position="20"/>
    </location>
</feature>
<dbReference type="InterPro" id="IPR000743">
    <property type="entry name" value="Glyco_hydro_28"/>
</dbReference>
<comment type="caution">
    <text evidence="8">The sequence shown here is derived from an EMBL/GenBank/DDBJ whole genome shotgun (WGS) entry which is preliminary data.</text>
</comment>